<protein>
    <submittedName>
        <fullName evidence="1">Uncharacterized protein</fullName>
    </submittedName>
</protein>
<sequence length="126" mass="14742">MIRFIYYDPGCSLTIIEINRNELQNKDISTKLLKLRGNFSLSMPPDRDTYAKKHVHIELICQHIMKAQGFSDLVRAYNFDEPRITVHENYRTFINNYFSEESITSLSAALESKFNNILENLHSLVQ</sequence>
<dbReference type="RefSeq" id="WP_021640676.1">
    <property type="nucleotide sequence ID" value="NZ_KE992799.1"/>
</dbReference>
<proteinExistence type="predicted"/>
<name>A0ABC9TUJ0_CLOSY</name>
<accession>A0ABC9TUJ0</accession>
<evidence type="ECO:0000313" key="2">
    <source>
        <dbReference type="Proteomes" id="UP000016491"/>
    </source>
</evidence>
<gene>
    <name evidence="1" type="ORF">CLOSYM_03502</name>
</gene>
<dbReference type="AlphaFoldDB" id="A0ABC9TUJ0"/>
<dbReference type="EMBL" id="AWSU01000272">
    <property type="protein sequence ID" value="ERI75066.1"/>
    <property type="molecule type" value="Genomic_DNA"/>
</dbReference>
<evidence type="ECO:0000313" key="1">
    <source>
        <dbReference type="EMBL" id="ERI75066.1"/>
    </source>
</evidence>
<reference evidence="1 2" key="1">
    <citation type="submission" date="2013-07" db="EMBL/GenBank/DDBJ databases">
        <authorList>
            <person name="Weinstock G."/>
            <person name="Sodergren E."/>
            <person name="Wylie T."/>
            <person name="Fulton L."/>
            <person name="Fulton R."/>
            <person name="Fronick C."/>
            <person name="O'Laughlin M."/>
            <person name="Godfrey J."/>
            <person name="Miner T."/>
            <person name="Herter B."/>
            <person name="Appelbaum E."/>
            <person name="Cordes M."/>
            <person name="Lek S."/>
            <person name="Wollam A."/>
            <person name="Pepin K.H."/>
            <person name="Palsikar V.B."/>
            <person name="Mitreva M."/>
            <person name="Wilson R.K."/>
        </authorList>
    </citation>
    <scope>NUCLEOTIDE SEQUENCE [LARGE SCALE GENOMIC DNA]</scope>
    <source>
        <strain evidence="1 2">ATCC 14940</strain>
    </source>
</reference>
<organism evidence="1 2">
    <name type="scientific">[Clostridium] symbiosum ATCC 14940</name>
    <dbReference type="NCBI Taxonomy" id="411472"/>
    <lineage>
        <taxon>Bacteria</taxon>
        <taxon>Bacillati</taxon>
        <taxon>Bacillota</taxon>
        <taxon>Clostridia</taxon>
        <taxon>Lachnospirales</taxon>
        <taxon>Lachnospiraceae</taxon>
        <taxon>Otoolea</taxon>
    </lineage>
</organism>
<comment type="caution">
    <text evidence="1">The sequence shown here is derived from an EMBL/GenBank/DDBJ whole genome shotgun (WGS) entry which is preliminary data.</text>
</comment>
<dbReference type="Proteomes" id="UP000016491">
    <property type="component" value="Unassembled WGS sequence"/>
</dbReference>